<proteinExistence type="predicted"/>
<organism evidence="2 3">
    <name type="scientific">Novosphingobium pentaromativorans US6-1</name>
    <dbReference type="NCBI Taxonomy" id="1088721"/>
    <lineage>
        <taxon>Bacteria</taxon>
        <taxon>Pseudomonadati</taxon>
        <taxon>Pseudomonadota</taxon>
        <taxon>Alphaproteobacteria</taxon>
        <taxon>Sphingomonadales</taxon>
        <taxon>Sphingomonadaceae</taxon>
        <taxon>Novosphingobium</taxon>
    </lineage>
</organism>
<feature type="transmembrane region" description="Helical" evidence="1">
    <location>
        <begin position="20"/>
        <end position="40"/>
    </location>
</feature>
<evidence type="ECO:0000313" key="3">
    <source>
        <dbReference type="Proteomes" id="UP000004030"/>
    </source>
</evidence>
<keyword evidence="3" id="KW-1185">Reference proteome</keyword>
<dbReference type="AlphaFoldDB" id="G6EI01"/>
<protein>
    <submittedName>
        <fullName evidence="2">Uncharacterized protein</fullName>
    </submittedName>
</protein>
<accession>G6EI01</accession>
<evidence type="ECO:0000256" key="1">
    <source>
        <dbReference type="SAM" id="Phobius"/>
    </source>
</evidence>
<evidence type="ECO:0000313" key="2">
    <source>
        <dbReference type="EMBL" id="EHJ59136.1"/>
    </source>
</evidence>
<comment type="caution">
    <text evidence="2">The sequence shown here is derived from an EMBL/GenBank/DDBJ whole genome shotgun (WGS) entry which is preliminary data.</text>
</comment>
<reference evidence="2 3" key="1">
    <citation type="journal article" date="2012" name="J. Bacteriol.">
        <title>Genome sequence of benzo(a)pyrene-degrading bacterium Novosphingobium pentaromativorans US6-1.</title>
        <authorList>
            <person name="Luo Y.R."/>
            <person name="Kang S.G."/>
            <person name="Kim S.J."/>
            <person name="Kim M.R."/>
            <person name="Li N."/>
            <person name="Lee J.H."/>
            <person name="Kwon K.K."/>
        </authorList>
    </citation>
    <scope>NUCLEOTIDE SEQUENCE [LARGE SCALE GENOMIC DNA]</scope>
    <source>
        <strain evidence="2 3">US6-1</strain>
    </source>
</reference>
<keyword evidence="1" id="KW-1133">Transmembrane helix</keyword>
<keyword evidence="1" id="KW-0472">Membrane</keyword>
<name>G6EI01_9SPHN</name>
<gene>
    <name evidence="2" type="ORF">NSU_3973</name>
</gene>
<dbReference type="EMBL" id="AGFM01000062">
    <property type="protein sequence ID" value="EHJ59136.1"/>
    <property type="molecule type" value="Genomic_DNA"/>
</dbReference>
<sequence>MKVPIRHGLSRNSPRRRIALLHGTPWATRLTIFGVFLSAWRIPAIL</sequence>
<keyword evidence="1" id="KW-0812">Transmembrane</keyword>
<dbReference type="Proteomes" id="UP000004030">
    <property type="component" value="Unassembled WGS sequence"/>
</dbReference>